<name>A0A8X6FTD9_TRICU</name>
<gene>
    <name evidence="6" type="ORF">TNCT_216391</name>
</gene>
<dbReference type="InterPro" id="IPR018188">
    <property type="entry name" value="RNase_T2_His_AS_1"/>
</dbReference>
<dbReference type="GO" id="GO:0033897">
    <property type="term" value="F:ribonuclease T2 activity"/>
    <property type="evidence" value="ECO:0007669"/>
    <property type="project" value="InterPro"/>
</dbReference>
<sequence length="231" mass="27004">MRNDFFAACILFICFSVALSVESNTTWSYFVFAQQWPPAACLQVPKGKCKIPDEVIDWSIHGLWPTSDKGYPSFCNSSWPFDPDVLQPILHALEEKWPNIYADSTENVFWKHEWLKHGTCATDLETFDTEKKYFWQSLKLHDKYNIHEFLRRAGIMPNKNKPLLLSYIENAIHSAVNATVKLFCKNHEEYPQPILTSMYVCLNKALELIDCDKIDEPVCKKTYVYYLPFDR</sequence>
<feature type="active site" evidence="3">
    <location>
        <position position="113"/>
    </location>
</feature>
<dbReference type="PANTHER" id="PTHR11240:SF22">
    <property type="entry name" value="RIBONUCLEASE T2"/>
    <property type="match status" value="1"/>
</dbReference>
<dbReference type="CDD" id="cd01061">
    <property type="entry name" value="RNase_T2_euk"/>
    <property type="match status" value="1"/>
</dbReference>
<dbReference type="InterPro" id="IPR033130">
    <property type="entry name" value="RNase_T2_His_AS_2"/>
</dbReference>
<dbReference type="GO" id="GO:0005576">
    <property type="term" value="C:extracellular region"/>
    <property type="evidence" value="ECO:0007669"/>
    <property type="project" value="TreeGrafter"/>
</dbReference>
<dbReference type="InterPro" id="IPR001568">
    <property type="entry name" value="RNase_T2-like"/>
</dbReference>
<dbReference type="GO" id="GO:0006401">
    <property type="term" value="P:RNA catabolic process"/>
    <property type="evidence" value="ECO:0007669"/>
    <property type="project" value="TreeGrafter"/>
</dbReference>
<feature type="active site" evidence="3">
    <location>
        <position position="61"/>
    </location>
</feature>
<dbReference type="InterPro" id="IPR036430">
    <property type="entry name" value="RNase_T2-like_sf"/>
</dbReference>
<evidence type="ECO:0000313" key="7">
    <source>
        <dbReference type="Proteomes" id="UP000887116"/>
    </source>
</evidence>
<keyword evidence="7" id="KW-1185">Reference proteome</keyword>
<evidence type="ECO:0000256" key="4">
    <source>
        <dbReference type="RuleBase" id="RU004328"/>
    </source>
</evidence>
<feature type="signal peptide" evidence="5">
    <location>
        <begin position="1"/>
        <end position="20"/>
    </location>
</feature>
<accession>A0A8X6FTD9</accession>
<evidence type="ECO:0000313" key="6">
    <source>
        <dbReference type="EMBL" id="GFQ88975.1"/>
    </source>
</evidence>
<comment type="caution">
    <text evidence="6">The sequence shown here is derived from an EMBL/GenBank/DDBJ whole genome shotgun (WGS) entry which is preliminary data.</text>
</comment>
<dbReference type="InterPro" id="IPR033697">
    <property type="entry name" value="Ribonuclease_T2_eukaryotic"/>
</dbReference>
<dbReference type="Proteomes" id="UP000887116">
    <property type="component" value="Unassembled WGS sequence"/>
</dbReference>
<dbReference type="PROSITE" id="PS00531">
    <property type="entry name" value="RNASE_T2_2"/>
    <property type="match status" value="1"/>
</dbReference>
<evidence type="ECO:0000256" key="1">
    <source>
        <dbReference type="ARBA" id="ARBA00007469"/>
    </source>
</evidence>
<dbReference type="SUPFAM" id="SSF55895">
    <property type="entry name" value="Ribonuclease Rh-like"/>
    <property type="match status" value="1"/>
</dbReference>
<dbReference type="EMBL" id="BMAO01013453">
    <property type="protein sequence ID" value="GFQ88975.1"/>
    <property type="molecule type" value="Genomic_DNA"/>
</dbReference>
<evidence type="ECO:0000256" key="3">
    <source>
        <dbReference type="PIRSR" id="PIRSR633697-1"/>
    </source>
</evidence>
<keyword evidence="5" id="KW-0732">Signal</keyword>
<feature type="active site" evidence="3">
    <location>
        <position position="117"/>
    </location>
</feature>
<dbReference type="PANTHER" id="PTHR11240">
    <property type="entry name" value="RIBONUCLEASE T2"/>
    <property type="match status" value="1"/>
</dbReference>
<protein>
    <submittedName>
        <fullName evidence="6">Ribonuclease Oy</fullName>
    </submittedName>
</protein>
<evidence type="ECO:0000256" key="5">
    <source>
        <dbReference type="SAM" id="SignalP"/>
    </source>
</evidence>
<comment type="similarity">
    <text evidence="1 4">Belongs to the RNase T2 family.</text>
</comment>
<proteinExistence type="inferred from homology"/>
<dbReference type="Pfam" id="PF00445">
    <property type="entry name" value="Ribonuclease_T2"/>
    <property type="match status" value="1"/>
</dbReference>
<organism evidence="6 7">
    <name type="scientific">Trichonephila clavata</name>
    <name type="common">Joro spider</name>
    <name type="synonym">Nephila clavata</name>
    <dbReference type="NCBI Taxonomy" id="2740835"/>
    <lineage>
        <taxon>Eukaryota</taxon>
        <taxon>Metazoa</taxon>
        <taxon>Ecdysozoa</taxon>
        <taxon>Arthropoda</taxon>
        <taxon>Chelicerata</taxon>
        <taxon>Arachnida</taxon>
        <taxon>Araneae</taxon>
        <taxon>Araneomorphae</taxon>
        <taxon>Entelegynae</taxon>
        <taxon>Araneoidea</taxon>
        <taxon>Nephilidae</taxon>
        <taxon>Trichonephila</taxon>
    </lineage>
</organism>
<dbReference type="OrthoDB" id="435754at2759"/>
<evidence type="ECO:0000256" key="2">
    <source>
        <dbReference type="ARBA" id="ARBA00023157"/>
    </source>
</evidence>
<dbReference type="Gene3D" id="3.90.730.10">
    <property type="entry name" value="Ribonuclease T2-like"/>
    <property type="match status" value="1"/>
</dbReference>
<keyword evidence="2" id="KW-1015">Disulfide bond</keyword>
<reference evidence="6" key="1">
    <citation type="submission" date="2020-07" db="EMBL/GenBank/DDBJ databases">
        <title>Multicomponent nature underlies the extraordinary mechanical properties of spider dragline silk.</title>
        <authorList>
            <person name="Kono N."/>
            <person name="Nakamura H."/>
            <person name="Mori M."/>
            <person name="Yoshida Y."/>
            <person name="Ohtoshi R."/>
            <person name="Malay A.D."/>
            <person name="Moran D.A.P."/>
            <person name="Tomita M."/>
            <person name="Numata K."/>
            <person name="Arakawa K."/>
        </authorList>
    </citation>
    <scope>NUCLEOTIDE SEQUENCE</scope>
</reference>
<dbReference type="GO" id="GO:0003723">
    <property type="term" value="F:RNA binding"/>
    <property type="evidence" value="ECO:0007669"/>
    <property type="project" value="InterPro"/>
</dbReference>
<dbReference type="PROSITE" id="PS00530">
    <property type="entry name" value="RNASE_T2_1"/>
    <property type="match status" value="1"/>
</dbReference>
<dbReference type="AlphaFoldDB" id="A0A8X6FTD9"/>
<feature type="chain" id="PRO_5036487919" evidence="5">
    <location>
        <begin position="21"/>
        <end position="231"/>
    </location>
</feature>